<evidence type="ECO:0000313" key="8">
    <source>
        <dbReference type="Proteomes" id="UP000682811"/>
    </source>
</evidence>
<dbReference type="Pfam" id="PF04542">
    <property type="entry name" value="Sigma70_r2"/>
    <property type="match status" value="1"/>
</dbReference>
<dbReference type="GO" id="GO:0016987">
    <property type="term" value="F:sigma factor activity"/>
    <property type="evidence" value="ECO:0007669"/>
    <property type="project" value="UniProtKB-KW"/>
</dbReference>
<keyword evidence="8" id="KW-1185">Reference proteome</keyword>
<evidence type="ECO:0000256" key="1">
    <source>
        <dbReference type="ARBA" id="ARBA00010641"/>
    </source>
</evidence>
<dbReference type="GO" id="GO:0006352">
    <property type="term" value="P:DNA-templated transcription initiation"/>
    <property type="evidence" value="ECO:0007669"/>
    <property type="project" value="InterPro"/>
</dbReference>
<evidence type="ECO:0000256" key="2">
    <source>
        <dbReference type="ARBA" id="ARBA00023015"/>
    </source>
</evidence>
<dbReference type="InterPro" id="IPR013249">
    <property type="entry name" value="RNA_pol_sigma70_r4_t2"/>
</dbReference>
<dbReference type="InterPro" id="IPR007627">
    <property type="entry name" value="RNA_pol_sigma70_r2"/>
</dbReference>
<dbReference type="Pfam" id="PF08281">
    <property type="entry name" value="Sigma70_r4_2"/>
    <property type="match status" value="1"/>
</dbReference>
<dbReference type="PANTHER" id="PTHR43133">
    <property type="entry name" value="RNA POLYMERASE ECF-TYPE SIGMA FACTO"/>
    <property type="match status" value="1"/>
</dbReference>
<gene>
    <name evidence="7" type="ORF">J34TS1_58780</name>
</gene>
<organism evidence="7 8">
    <name type="scientific">Paenibacillus azoreducens</name>
    <dbReference type="NCBI Taxonomy" id="116718"/>
    <lineage>
        <taxon>Bacteria</taxon>
        <taxon>Bacillati</taxon>
        <taxon>Bacillota</taxon>
        <taxon>Bacilli</taxon>
        <taxon>Bacillales</taxon>
        <taxon>Paenibacillaceae</taxon>
        <taxon>Paenibacillus</taxon>
    </lineage>
</organism>
<dbReference type="Proteomes" id="UP000682811">
    <property type="component" value="Unassembled WGS sequence"/>
</dbReference>
<dbReference type="NCBIfam" id="TIGR02937">
    <property type="entry name" value="sigma70-ECF"/>
    <property type="match status" value="1"/>
</dbReference>
<dbReference type="RefSeq" id="WP_212981162.1">
    <property type="nucleotide sequence ID" value="NZ_AP025343.1"/>
</dbReference>
<comment type="caution">
    <text evidence="7">The sequence shown here is derived from an EMBL/GenBank/DDBJ whole genome shotgun (WGS) entry which is preliminary data.</text>
</comment>
<dbReference type="PANTHER" id="PTHR43133:SF51">
    <property type="entry name" value="RNA POLYMERASE SIGMA FACTOR"/>
    <property type="match status" value="1"/>
</dbReference>
<dbReference type="Gene3D" id="1.10.1740.10">
    <property type="match status" value="1"/>
</dbReference>
<dbReference type="EMBL" id="BORT01000044">
    <property type="protein sequence ID" value="GIO51113.1"/>
    <property type="molecule type" value="Genomic_DNA"/>
</dbReference>
<feature type="domain" description="RNA polymerase sigma-70 region 2" evidence="5">
    <location>
        <begin position="23"/>
        <end position="90"/>
    </location>
</feature>
<accession>A0A919YKC6</accession>
<dbReference type="InterPro" id="IPR014284">
    <property type="entry name" value="RNA_pol_sigma-70_dom"/>
</dbReference>
<keyword evidence="4" id="KW-0804">Transcription</keyword>
<dbReference type="InterPro" id="IPR013324">
    <property type="entry name" value="RNA_pol_sigma_r3/r4-like"/>
</dbReference>
<evidence type="ECO:0000259" key="6">
    <source>
        <dbReference type="Pfam" id="PF08281"/>
    </source>
</evidence>
<evidence type="ECO:0000313" key="7">
    <source>
        <dbReference type="EMBL" id="GIO51113.1"/>
    </source>
</evidence>
<dbReference type="InterPro" id="IPR013325">
    <property type="entry name" value="RNA_pol_sigma_r2"/>
</dbReference>
<evidence type="ECO:0000259" key="5">
    <source>
        <dbReference type="Pfam" id="PF04542"/>
    </source>
</evidence>
<reference evidence="7 8" key="1">
    <citation type="submission" date="2021-03" db="EMBL/GenBank/DDBJ databases">
        <title>Antimicrobial resistance genes in bacteria isolated from Japanese honey, and their potential for conferring macrolide and lincosamide resistance in the American foulbrood pathogen Paenibacillus larvae.</title>
        <authorList>
            <person name="Okamoto M."/>
            <person name="Kumagai M."/>
            <person name="Kanamori H."/>
            <person name="Takamatsu D."/>
        </authorList>
    </citation>
    <scope>NUCLEOTIDE SEQUENCE [LARGE SCALE GENOMIC DNA]</scope>
    <source>
        <strain evidence="7 8">J34TS1</strain>
    </source>
</reference>
<dbReference type="GO" id="GO:0000428">
    <property type="term" value="C:DNA-directed RNA polymerase complex"/>
    <property type="evidence" value="ECO:0007669"/>
    <property type="project" value="UniProtKB-KW"/>
</dbReference>
<dbReference type="SUPFAM" id="SSF88659">
    <property type="entry name" value="Sigma3 and sigma4 domains of RNA polymerase sigma factors"/>
    <property type="match status" value="1"/>
</dbReference>
<keyword evidence="7" id="KW-0240">DNA-directed RNA polymerase</keyword>
<comment type="similarity">
    <text evidence="1">Belongs to the sigma-70 factor family. ECF subfamily.</text>
</comment>
<keyword evidence="3" id="KW-0731">Sigma factor</keyword>
<name>A0A919YKC6_9BACL</name>
<dbReference type="SUPFAM" id="SSF88946">
    <property type="entry name" value="Sigma2 domain of RNA polymerase sigma factors"/>
    <property type="match status" value="1"/>
</dbReference>
<keyword evidence="2" id="KW-0805">Transcription regulation</keyword>
<dbReference type="InterPro" id="IPR036388">
    <property type="entry name" value="WH-like_DNA-bd_sf"/>
</dbReference>
<dbReference type="Gene3D" id="1.10.10.10">
    <property type="entry name" value="Winged helix-like DNA-binding domain superfamily/Winged helix DNA-binding domain"/>
    <property type="match status" value="1"/>
</dbReference>
<protein>
    <submittedName>
        <fullName evidence="7">DNA-directed RNA polymerase sigma-70 factor</fullName>
    </submittedName>
</protein>
<evidence type="ECO:0000256" key="3">
    <source>
        <dbReference type="ARBA" id="ARBA00023082"/>
    </source>
</evidence>
<dbReference type="GO" id="GO:0003677">
    <property type="term" value="F:DNA binding"/>
    <property type="evidence" value="ECO:0007669"/>
    <property type="project" value="InterPro"/>
</dbReference>
<dbReference type="AlphaFoldDB" id="A0A919YKC6"/>
<dbReference type="InterPro" id="IPR039425">
    <property type="entry name" value="RNA_pol_sigma-70-like"/>
</dbReference>
<evidence type="ECO:0000256" key="4">
    <source>
        <dbReference type="ARBA" id="ARBA00023163"/>
    </source>
</evidence>
<feature type="domain" description="RNA polymerase sigma factor 70 region 4 type 2" evidence="6">
    <location>
        <begin position="111"/>
        <end position="163"/>
    </location>
</feature>
<proteinExistence type="inferred from homology"/>
<dbReference type="CDD" id="cd06171">
    <property type="entry name" value="Sigma70_r4"/>
    <property type="match status" value="1"/>
</dbReference>
<sequence>MQHDPELSAAACQGDEEAFYTLVSGMKRKLFGIAYSYLGSETDALEAVQEAICRAWMKCGKLKDPAAFHAWLIRILIHCCIDEQKRRKRTLPLNSDTRDERVAVMVSDSRLDLQQAMQRLKPKYRHVLMLKYYQDMTLTEIARVLGKPEGTVKTWLHQGLKQLRGKMDEGGELYHG</sequence>